<comment type="caution">
    <text evidence="1">The sequence shown here is derived from an EMBL/GenBank/DDBJ whole genome shotgun (WGS) entry which is preliminary data.</text>
</comment>
<name>A0ACB9HW09_9ASTR</name>
<dbReference type="Proteomes" id="UP001056120">
    <property type="component" value="Linkage Group LG11"/>
</dbReference>
<organism evidence="1 2">
    <name type="scientific">Smallanthus sonchifolius</name>
    <dbReference type="NCBI Taxonomy" id="185202"/>
    <lineage>
        <taxon>Eukaryota</taxon>
        <taxon>Viridiplantae</taxon>
        <taxon>Streptophyta</taxon>
        <taxon>Embryophyta</taxon>
        <taxon>Tracheophyta</taxon>
        <taxon>Spermatophyta</taxon>
        <taxon>Magnoliopsida</taxon>
        <taxon>eudicotyledons</taxon>
        <taxon>Gunneridae</taxon>
        <taxon>Pentapetalae</taxon>
        <taxon>asterids</taxon>
        <taxon>campanulids</taxon>
        <taxon>Asterales</taxon>
        <taxon>Asteraceae</taxon>
        <taxon>Asteroideae</taxon>
        <taxon>Heliantheae alliance</taxon>
        <taxon>Millerieae</taxon>
        <taxon>Smallanthus</taxon>
    </lineage>
</organism>
<sequence>MYTLSTNFRPKKIFLSKRQLRVLTIHARLIRSESICTAPFSPLDLVTSPSTSSEPCPRTQLKSIVSLPEPKLRPRYIQVGPDEIFLCSPPIYPGFTGINSRKPFVQGRRFCI</sequence>
<dbReference type="EMBL" id="CM042028">
    <property type="protein sequence ID" value="KAI3799486.1"/>
    <property type="molecule type" value="Genomic_DNA"/>
</dbReference>
<keyword evidence="2" id="KW-1185">Reference proteome</keyword>
<evidence type="ECO:0000313" key="2">
    <source>
        <dbReference type="Proteomes" id="UP001056120"/>
    </source>
</evidence>
<protein>
    <submittedName>
        <fullName evidence="1">Uncharacterized protein</fullName>
    </submittedName>
</protein>
<reference evidence="2" key="1">
    <citation type="journal article" date="2022" name="Mol. Ecol. Resour.">
        <title>The genomes of chicory, endive, great burdock and yacon provide insights into Asteraceae palaeo-polyploidization history and plant inulin production.</title>
        <authorList>
            <person name="Fan W."/>
            <person name="Wang S."/>
            <person name="Wang H."/>
            <person name="Wang A."/>
            <person name="Jiang F."/>
            <person name="Liu H."/>
            <person name="Zhao H."/>
            <person name="Xu D."/>
            <person name="Zhang Y."/>
        </authorList>
    </citation>
    <scope>NUCLEOTIDE SEQUENCE [LARGE SCALE GENOMIC DNA]</scope>
    <source>
        <strain evidence="2">cv. Yunnan</strain>
    </source>
</reference>
<evidence type="ECO:0000313" key="1">
    <source>
        <dbReference type="EMBL" id="KAI3799486.1"/>
    </source>
</evidence>
<reference evidence="1 2" key="2">
    <citation type="journal article" date="2022" name="Mol. Ecol. Resour.">
        <title>The genomes of chicory, endive, great burdock and yacon provide insights into Asteraceae paleo-polyploidization history and plant inulin production.</title>
        <authorList>
            <person name="Fan W."/>
            <person name="Wang S."/>
            <person name="Wang H."/>
            <person name="Wang A."/>
            <person name="Jiang F."/>
            <person name="Liu H."/>
            <person name="Zhao H."/>
            <person name="Xu D."/>
            <person name="Zhang Y."/>
        </authorList>
    </citation>
    <scope>NUCLEOTIDE SEQUENCE [LARGE SCALE GENOMIC DNA]</scope>
    <source>
        <strain evidence="2">cv. Yunnan</strain>
        <tissue evidence="1">Leaves</tissue>
    </source>
</reference>
<gene>
    <name evidence="1" type="ORF">L1987_34784</name>
</gene>
<accession>A0ACB9HW09</accession>
<proteinExistence type="predicted"/>